<evidence type="ECO:0000256" key="3">
    <source>
        <dbReference type="ARBA" id="ARBA00023163"/>
    </source>
</evidence>
<dbReference type="Pfam" id="PF01022">
    <property type="entry name" value="HTH_5"/>
    <property type="match status" value="1"/>
</dbReference>
<dbReference type="NCBIfam" id="NF033788">
    <property type="entry name" value="HTH_metalloreg"/>
    <property type="match status" value="1"/>
</dbReference>
<evidence type="ECO:0000259" key="4">
    <source>
        <dbReference type="PROSITE" id="PS50987"/>
    </source>
</evidence>
<dbReference type="InterPro" id="IPR036390">
    <property type="entry name" value="WH_DNA-bd_sf"/>
</dbReference>
<dbReference type="GO" id="GO:0003700">
    <property type="term" value="F:DNA-binding transcription factor activity"/>
    <property type="evidence" value="ECO:0007669"/>
    <property type="project" value="InterPro"/>
</dbReference>
<dbReference type="EMBL" id="LNGE01000009">
    <property type="protein sequence ID" value="KYC45870.1"/>
    <property type="molecule type" value="Genomic_DNA"/>
</dbReference>
<organism evidence="5 9">
    <name type="scientific">Candidatus Methanofastidiosum methylothiophilum</name>
    <dbReference type="NCBI Taxonomy" id="1705564"/>
    <lineage>
        <taxon>Archaea</taxon>
        <taxon>Methanobacteriati</taxon>
        <taxon>Methanobacteriota</taxon>
        <taxon>Stenosarchaea group</taxon>
        <taxon>Candidatus Methanofastidiosia</taxon>
        <taxon>Candidatus Methanofastidiosales</taxon>
        <taxon>Candidatus Methanofastidiosaceae</taxon>
        <taxon>Candidatus Methanofastidiosum</taxon>
    </lineage>
</organism>
<evidence type="ECO:0000256" key="1">
    <source>
        <dbReference type="ARBA" id="ARBA00023015"/>
    </source>
</evidence>
<dbReference type="AlphaFoldDB" id="A0A150ILI4"/>
<dbReference type="SUPFAM" id="SSF46785">
    <property type="entry name" value="Winged helix' DNA-binding domain"/>
    <property type="match status" value="1"/>
</dbReference>
<evidence type="ECO:0000313" key="7">
    <source>
        <dbReference type="EMBL" id="KYC50755.1"/>
    </source>
</evidence>
<dbReference type="PRINTS" id="PR00778">
    <property type="entry name" value="HTHARSR"/>
</dbReference>
<dbReference type="Proteomes" id="UP000091929">
    <property type="component" value="Unassembled WGS sequence"/>
</dbReference>
<keyword evidence="1" id="KW-0805">Transcription regulation</keyword>
<dbReference type="InterPro" id="IPR001845">
    <property type="entry name" value="HTH_ArsR_DNA-bd_dom"/>
</dbReference>
<dbReference type="InterPro" id="IPR051011">
    <property type="entry name" value="Metal_resp_trans_reg"/>
</dbReference>
<dbReference type="InterPro" id="IPR011991">
    <property type="entry name" value="ArsR-like_HTH"/>
</dbReference>
<accession>A0A150ILI4</accession>
<dbReference type="PROSITE" id="PS50987">
    <property type="entry name" value="HTH_ARSR_2"/>
    <property type="match status" value="1"/>
</dbReference>
<dbReference type="EMBL" id="LNJC01000008">
    <property type="protein sequence ID" value="KYC50755.1"/>
    <property type="molecule type" value="Genomic_DNA"/>
</dbReference>
<dbReference type="SMART" id="SM00418">
    <property type="entry name" value="HTH_ARSR"/>
    <property type="match status" value="1"/>
</dbReference>
<dbReference type="GO" id="GO:0003677">
    <property type="term" value="F:DNA binding"/>
    <property type="evidence" value="ECO:0007669"/>
    <property type="project" value="UniProtKB-KW"/>
</dbReference>
<evidence type="ECO:0000313" key="9">
    <source>
        <dbReference type="Proteomes" id="UP000092401"/>
    </source>
</evidence>
<evidence type="ECO:0000256" key="2">
    <source>
        <dbReference type="ARBA" id="ARBA00023125"/>
    </source>
</evidence>
<sequence>MVQQVEIFKALGDETRLKIVRCLLTQEYCACEFTFDIQKDQTTISRHLKILVDAGILKSQKNGRNIIYSIKDKATIDMLINFGIEGIPCCEEGKL</sequence>
<dbReference type="PANTHER" id="PTHR43132">
    <property type="entry name" value="ARSENICAL RESISTANCE OPERON REPRESSOR ARSR-RELATED"/>
    <property type="match status" value="1"/>
</dbReference>
<dbReference type="CDD" id="cd00090">
    <property type="entry name" value="HTH_ARSR"/>
    <property type="match status" value="1"/>
</dbReference>
<proteinExistence type="predicted"/>
<accession>A0A150J104</accession>
<gene>
    <name evidence="5" type="ORF">APG10_00486</name>
    <name evidence="6" type="ORF">APG11_00393</name>
    <name evidence="7" type="ORF">APG12_00557</name>
</gene>
<keyword evidence="3" id="KW-0804">Transcription</keyword>
<evidence type="ECO:0000313" key="8">
    <source>
        <dbReference type="Proteomes" id="UP000091929"/>
    </source>
</evidence>
<protein>
    <submittedName>
        <fullName evidence="5">DNA-binding transcriptional repressor ArsR</fullName>
    </submittedName>
</protein>
<name>A0A150ILI4_9EURY</name>
<comment type="caution">
    <text evidence="5">The sequence shown here is derived from an EMBL/GenBank/DDBJ whole genome shotgun (WGS) entry which is preliminary data.</text>
</comment>
<keyword evidence="2 5" id="KW-0238">DNA-binding</keyword>
<dbReference type="Gene3D" id="1.10.10.10">
    <property type="entry name" value="Winged helix-like DNA-binding domain superfamily/Winged helix DNA-binding domain"/>
    <property type="match status" value="1"/>
</dbReference>
<evidence type="ECO:0000313" key="5">
    <source>
        <dbReference type="EMBL" id="KYC45870.1"/>
    </source>
</evidence>
<dbReference type="PANTHER" id="PTHR43132:SF2">
    <property type="entry name" value="ARSENICAL RESISTANCE OPERON REPRESSOR ARSR-RELATED"/>
    <property type="match status" value="1"/>
</dbReference>
<dbReference type="Proteomes" id="UP000092401">
    <property type="component" value="Unassembled WGS sequence"/>
</dbReference>
<feature type="domain" description="HTH arsR-type" evidence="4">
    <location>
        <begin position="1"/>
        <end position="91"/>
    </location>
</feature>
<dbReference type="EMBL" id="LNGF01000006">
    <property type="protein sequence ID" value="KYC48380.1"/>
    <property type="molecule type" value="Genomic_DNA"/>
</dbReference>
<dbReference type="Proteomes" id="UP000092403">
    <property type="component" value="Unassembled WGS sequence"/>
</dbReference>
<evidence type="ECO:0000313" key="6">
    <source>
        <dbReference type="EMBL" id="KYC48380.1"/>
    </source>
</evidence>
<dbReference type="InterPro" id="IPR036388">
    <property type="entry name" value="WH-like_DNA-bd_sf"/>
</dbReference>
<accession>A0A150ITU8</accession>
<reference evidence="8 9" key="1">
    <citation type="journal article" date="2016" name="ISME J.">
        <title>Chasing the elusive Euryarchaeota class WSA2: genomes reveal a uniquely fastidious methyl-reducing methanogen.</title>
        <authorList>
            <person name="Nobu M.K."/>
            <person name="Narihiro T."/>
            <person name="Kuroda K."/>
            <person name="Mei R."/>
            <person name="Liu W.T."/>
        </authorList>
    </citation>
    <scope>NUCLEOTIDE SEQUENCE [LARGE SCALE GENOMIC DNA]</scope>
    <source>
        <strain evidence="5">B03fssc0709_Meth_Bin005</strain>
        <strain evidence="6">B15fssc0709_Meth_Bin003</strain>
        <strain evidence="7">BMIXfssc0709_Meth_Bin006</strain>
    </source>
</reference>